<reference evidence="1 2" key="1">
    <citation type="submission" date="2011-08" db="EMBL/GenBank/DDBJ databases">
        <authorList>
            <person name="Weinstock G."/>
            <person name="Sodergren E."/>
            <person name="Clifton S."/>
            <person name="Fulton L."/>
            <person name="Fulton B."/>
            <person name="Courtney L."/>
            <person name="Fronick C."/>
            <person name="Harrison M."/>
            <person name="Strong C."/>
            <person name="Farmer C."/>
            <person name="Delahaunty K."/>
            <person name="Markovic C."/>
            <person name="Hall O."/>
            <person name="Minx P."/>
            <person name="Tomlinson C."/>
            <person name="Mitreva M."/>
            <person name="Hou S."/>
            <person name="Chen J."/>
            <person name="Wollam A."/>
            <person name="Pepin K.H."/>
            <person name="Johnson M."/>
            <person name="Bhonagiri V."/>
            <person name="Zhang X."/>
            <person name="Suruliraj S."/>
            <person name="Warren W."/>
            <person name="Chinwalla A."/>
            <person name="Mardis E.R."/>
            <person name="Wilson R.K."/>
        </authorList>
    </citation>
    <scope>NUCLEOTIDE SEQUENCE [LARGE SCALE GENOMIC DNA]</scope>
    <source>
        <strain evidence="1 2">ATCC 33091</strain>
    </source>
</reference>
<dbReference type="Proteomes" id="UP000003597">
    <property type="component" value="Unassembled WGS sequence"/>
</dbReference>
<dbReference type="EMBL" id="AGCN01000020">
    <property type="protein sequence ID" value="EHN61823.1"/>
    <property type="molecule type" value="Genomic_DNA"/>
</dbReference>
<keyword evidence="2" id="KW-1185">Reference proteome</keyword>
<comment type="caution">
    <text evidence="1">The sequence shown here is derived from an EMBL/GenBank/DDBJ whole genome shotgun (WGS) entry which is preliminary data.</text>
</comment>
<gene>
    <name evidence="1" type="ORF">HMPREF0557_01084</name>
</gene>
<evidence type="ECO:0000313" key="2">
    <source>
        <dbReference type="Proteomes" id="UP000003597"/>
    </source>
</evidence>
<protein>
    <submittedName>
        <fullName evidence="1">Uncharacterized protein</fullName>
    </submittedName>
</protein>
<sequence length="187" mass="21789">MNPSKAYLQHTIQTQAMNGYACKYGKKEVIGTMKLKKMDEDYIKEFSTEIGIVDCDAIYIYEFDEENEIDSICKEFGNQMRTIYLLDDFEVDDRPDLEDLEDGFFRLDLKNTSFNMKKWLIQLFLYSSSSTQLNRLFLLQPSEENQDISKEIQMKYNQIIIVPVFDVTAVALFGKGSEAIAFLESFH</sequence>
<name>A0AB72ZAL5_LISIO</name>
<proteinExistence type="predicted"/>
<dbReference type="RefSeq" id="WP_003770439.1">
    <property type="nucleotide sequence ID" value="NZ_JH556647.1"/>
</dbReference>
<dbReference type="AlphaFoldDB" id="A0AB72ZAL5"/>
<organism evidence="1 2">
    <name type="scientific">Listeria innocua ATCC 33091</name>
    <dbReference type="NCBI Taxonomy" id="1002366"/>
    <lineage>
        <taxon>Bacteria</taxon>
        <taxon>Bacillati</taxon>
        <taxon>Bacillota</taxon>
        <taxon>Bacilli</taxon>
        <taxon>Bacillales</taxon>
        <taxon>Listeriaceae</taxon>
        <taxon>Listeria</taxon>
    </lineage>
</organism>
<evidence type="ECO:0000313" key="1">
    <source>
        <dbReference type="EMBL" id="EHN61823.1"/>
    </source>
</evidence>
<accession>A0AB72ZAL5</accession>